<feature type="region of interest" description="Disordered" evidence="1">
    <location>
        <begin position="225"/>
        <end position="254"/>
    </location>
</feature>
<organism evidence="2 3">
    <name type="scientific">Streptomyces prasinopilosus</name>
    <dbReference type="NCBI Taxonomy" id="67344"/>
    <lineage>
        <taxon>Bacteria</taxon>
        <taxon>Bacillati</taxon>
        <taxon>Actinomycetota</taxon>
        <taxon>Actinomycetes</taxon>
        <taxon>Kitasatosporales</taxon>
        <taxon>Streptomycetaceae</taxon>
        <taxon>Streptomyces</taxon>
    </lineage>
</organism>
<dbReference type="SUPFAM" id="SSF56634">
    <property type="entry name" value="Heme-dependent catalase-like"/>
    <property type="match status" value="1"/>
</dbReference>
<evidence type="ECO:0008006" key="4">
    <source>
        <dbReference type="Google" id="ProtNLM"/>
    </source>
</evidence>
<gene>
    <name evidence="2" type="ORF">SAMN05216505_106267</name>
</gene>
<dbReference type="EMBL" id="FMZK01000006">
    <property type="protein sequence ID" value="SDD30620.1"/>
    <property type="molecule type" value="Genomic_DNA"/>
</dbReference>
<evidence type="ECO:0000313" key="3">
    <source>
        <dbReference type="Proteomes" id="UP000182100"/>
    </source>
</evidence>
<evidence type="ECO:0000313" key="2">
    <source>
        <dbReference type="EMBL" id="SDD30620.1"/>
    </source>
</evidence>
<dbReference type="GO" id="GO:0020037">
    <property type="term" value="F:heme binding"/>
    <property type="evidence" value="ECO:0007669"/>
    <property type="project" value="InterPro"/>
</dbReference>
<name>A0A1G6TNI2_9ACTN</name>
<protein>
    <recommendedName>
        <fullName evidence="4">Phosphodiesterase</fullName>
    </recommendedName>
</protein>
<dbReference type="Proteomes" id="UP000182100">
    <property type="component" value="Unassembled WGS sequence"/>
</dbReference>
<accession>A0A1G6TNI2</accession>
<reference evidence="3" key="1">
    <citation type="submission" date="2016-10" db="EMBL/GenBank/DDBJ databases">
        <authorList>
            <person name="Varghese N."/>
            <person name="Submissions S."/>
        </authorList>
    </citation>
    <scope>NUCLEOTIDE SEQUENCE [LARGE SCALE GENOMIC DNA]</scope>
    <source>
        <strain evidence="3">CGMCC 4.3504</strain>
    </source>
</reference>
<dbReference type="AlphaFoldDB" id="A0A1G6TNI2"/>
<dbReference type="RefSeq" id="WP_175400208.1">
    <property type="nucleotide sequence ID" value="NZ_FMZK01000006.1"/>
</dbReference>
<keyword evidence="3" id="KW-1185">Reference proteome</keyword>
<proteinExistence type="predicted"/>
<dbReference type="InterPro" id="IPR020835">
    <property type="entry name" value="Catalase_sf"/>
</dbReference>
<evidence type="ECO:0000256" key="1">
    <source>
        <dbReference type="SAM" id="MobiDB-lite"/>
    </source>
</evidence>
<dbReference type="STRING" id="67344.SAMN05216505_106267"/>
<sequence length="254" mass="27055">MPPATRDGAAYRIAGRLARWRAAPALHPHGVLCSGTLDVPAHEGAGWGVRWLDRPGSYRATVRWSRALGLPRRLPDALGLAVRVEDADGRGNALDLLFTSSGSGRLGRHLPLPRPAPLTGPYSTLLSYRTGERERVLAAFPAPGPSGPPEDGPLPALWQELARRPVRFDLRAAAPGEPWRTFASLALEAAHGTPATHTVSYDPYAHTVPGLRPTGRLRRLRTAAYAGSRRGRTAGLAPEGGGGGAVPEARPSRR</sequence>